<dbReference type="FunFam" id="3.60.21.10:FF:000016">
    <property type="entry name" value="Putative metallophosphoesterase"/>
    <property type="match status" value="1"/>
</dbReference>
<dbReference type="OrthoDB" id="9801109at2"/>
<keyword evidence="3" id="KW-0378">Hydrolase</keyword>
<gene>
    <name evidence="8" type="ORF">HMPREF9708_00025</name>
</gene>
<dbReference type="SUPFAM" id="SSF56300">
    <property type="entry name" value="Metallo-dependent phosphatases"/>
    <property type="match status" value="1"/>
</dbReference>
<feature type="active site" description="Proton donor" evidence="6">
    <location>
        <position position="68"/>
    </location>
</feature>
<dbReference type="STRING" id="883113.HMPREF9708_00025"/>
<evidence type="ECO:0000313" key="9">
    <source>
        <dbReference type="Proteomes" id="UP000006190"/>
    </source>
</evidence>
<dbReference type="Gene3D" id="3.60.21.10">
    <property type="match status" value="1"/>
</dbReference>
<keyword evidence="9" id="KW-1185">Reference proteome</keyword>
<dbReference type="NCBIfam" id="TIGR00282">
    <property type="entry name" value="TIGR00282 family metallophosphoesterase"/>
    <property type="match status" value="1"/>
</dbReference>
<dbReference type="Proteomes" id="UP000006190">
    <property type="component" value="Unassembled WGS sequence"/>
</dbReference>
<evidence type="ECO:0000256" key="7">
    <source>
        <dbReference type="PIRSR" id="PIRSR004789-51"/>
    </source>
</evidence>
<evidence type="ECO:0000256" key="1">
    <source>
        <dbReference type="ARBA" id="ARBA00001965"/>
    </source>
</evidence>
<feature type="binding site" evidence="7">
    <location>
        <position position="39"/>
    </location>
    <ligand>
        <name>Fe cation</name>
        <dbReference type="ChEBI" id="CHEBI:24875"/>
        <label>2</label>
    </ligand>
</feature>
<dbReference type="InterPro" id="IPR029052">
    <property type="entry name" value="Metallo-depent_PP-like"/>
</dbReference>
<comment type="caution">
    <text evidence="8">The sequence shown here is derived from an EMBL/GenBank/DDBJ whole genome shotgun (WGS) entry which is preliminary data.</text>
</comment>
<dbReference type="PIRSF" id="PIRSF004789">
    <property type="entry name" value="DR1281"/>
    <property type="match status" value="1"/>
</dbReference>
<feature type="binding site" evidence="7">
    <location>
        <position position="177"/>
    </location>
    <ligand>
        <name>Fe cation</name>
        <dbReference type="ChEBI" id="CHEBI:24875"/>
        <label>1</label>
    </ligand>
</feature>
<reference evidence="8 9" key="1">
    <citation type="submission" date="2012-01" db="EMBL/GenBank/DDBJ databases">
        <title>The Genome Sequence of Facklamia languida CCUG 37842.</title>
        <authorList>
            <consortium name="The Broad Institute Genome Sequencing Platform"/>
            <person name="Earl A."/>
            <person name="Ward D."/>
            <person name="Feldgarden M."/>
            <person name="Gevers D."/>
            <person name="Huys G."/>
            <person name="Young S.K."/>
            <person name="Zeng Q."/>
            <person name="Gargeya S."/>
            <person name="Fitzgerald M."/>
            <person name="Haas B."/>
            <person name="Abouelleil A."/>
            <person name="Alvarado L."/>
            <person name="Arachchi H.M."/>
            <person name="Berlin A."/>
            <person name="Chapman S.B."/>
            <person name="Gearin G."/>
            <person name="Goldberg J."/>
            <person name="Griggs A."/>
            <person name="Gujja S."/>
            <person name="Hansen M."/>
            <person name="Heiman D."/>
            <person name="Howarth C."/>
            <person name="Larimer J."/>
            <person name="Lui A."/>
            <person name="MacDonald P.J.P."/>
            <person name="McCowen C."/>
            <person name="Montmayeur A."/>
            <person name="Murphy C."/>
            <person name="Neiman D."/>
            <person name="Pearson M."/>
            <person name="Priest M."/>
            <person name="Roberts A."/>
            <person name="Saif S."/>
            <person name="Shea T."/>
            <person name="Sisk P."/>
            <person name="Stolte C."/>
            <person name="Sykes S."/>
            <person name="Wortman J."/>
            <person name="Nusbaum C."/>
            <person name="Birren B."/>
        </authorList>
    </citation>
    <scope>NUCLEOTIDE SEQUENCE [LARGE SCALE GENOMIC DNA]</scope>
    <source>
        <strain evidence="8 9">CCUG 37842</strain>
    </source>
</reference>
<proteinExistence type="inferred from homology"/>
<feature type="binding site" evidence="7">
    <location>
        <position position="150"/>
    </location>
    <ligand>
        <name>Fe cation</name>
        <dbReference type="ChEBI" id="CHEBI:24875"/>
        <label>2</label>
    </ligand>
</feature>
<dbReference type="PATRIC" id="fig|883113.3.peg.25"/>
<dbReference type="GO" id="GO:0004113">
    <property type="term" value="F:2',3'-cyclic-nucleotide 3'-phosphodiesterase activity"/>
    <property type="evidence" value="ECO:0007669"/>
    <property type="project" value="TreeGrafter"/>
</dbReference>
<evidence type="ECO:0000256" key="2">
    <source>
        <dbReference type="ARBA" id="ARBA00022723"/>
    </source>
</evidence>
<comment type="similarity">
    <text evidence="5">Belongs to the YmdB-like family.</text>
</comment>
<dbReference type="PANTHER" id="PTHR36303:SF1">
    <property type="entry name" value="2',3'-CYCLIC-NUCLEOTIDE 2'-PHOSPHODIESTERASE"/>
    <property type="match status" value="1"/>
</dbReference>
<dbReference type="AlphaFoldDB" id="H3NGN6"/>
<dbReference type="EMBL" id="AGEG01000001">
    <property type="protein sequence ID" value="EHR38315.1"/>
    <property type="molecule type" value="Genomic_DNA"/>
</dbReference>
<feature type="binding site" evidence="7">
    <location>
        <position position="40"/>
    </location>
    <ligand>
        <name>Fe cation</name>
        <dbReference type="ChEBI" id="CHEBI:24875"/>
        <label>1</label>
    </ligand>
</feature>
<dbReference type="GO" id="GO:0046872">
    <property type="term" value="F:metal ion binding"/>
    <property type="evidence" value="ECO:0007669"/>
    <property type="project" value="UniProtKB-KW"/>
</dbReference>
<evidence type="ECO:0000256" key="6">
    <source>
        <dbReference type="PIRSR" id="PIRSR004789-50"/>
    </source>
</evidence>
<evidence type="ECO:0000256" key="5">
    <source>
        <dbReference type="ARBA" id="ARBA00061401"/>
    </source>
</evidence>
<evidence type="ECO:0000256" key="3">
    <source>
        <dbReference type="ARBA" id="ARBA00022801"/>
    </source>
</evidence>
<sequence>MRLLFIGDIVGEAGLQALRHHLPGIKRQYKPQVTIANGENVTQGRGISEKHYKDLLQQGIDVITLGNHAFDQRQLFDYIHQAHCLVRPLNLPEATPGQGVHYLKVNEVELAVVNVLGNAFMTATVLPFPNLKDQIQAIRDRTPNILIDFHGESTSEKQAFAYWLDGQVSAVVGTHTHVQTHDERILPQKTAFISDVGMTGAWDSIIGFQVETVLKRFTSQLPTRLEVAKTKPLVLNAVVIEVDQATGRAKRIDLVREIG</sequence>
<dbReference type="Pfam" id="PF13277">
    <property type="entry name" value="YmdB"/>
    <property type="match status" value="1"/>
</dbReference>
<dbReference type="PANTHER" id="PTHR36303">
    <property type="entry name" value="2',3'-CYCLIC-NUCLEOTIDE 2'-PHOSPHODIESTERASE"/>
    <property type="match status" value="1"/>
</dbReference>
<dbReference type="HOGENOM" id="CLU_068238_0_0_9"/>
<dbReference type="InterPro" id="IPR005235">
    <property type="entry name" value="YmdB-like"/>
</dbReference>
<keyword evidence="2 7" id="KW-0479">Metal-binding</keyword>
<evidence type="ECO:0000256" key="4">
    <source>
        <dbReference type="ARBA" id="ARBA00023004"/>
    </source>
</evidence>
<comment type="cofactor">
    <cofactor evidence="1">
        <name>Fe(3+)</name>
        <dbReference type="ChEBI" id="CHEBI:29034"/>
    </cofactor>
</comment>
<evidence type="ECO:0000313" key="8">
    <source>
        <dbReference type="EMBL" id="EHR38315.1"/>
    </source>
</evidence>
<dbReference type="RefSeq" id="WP_006307861.1">
    <property type="nucleotide sequence ID" value="NZ_JH601133.1"/>
</dbReference>
<feature type="binding site" evidence="7">
    <location>
        <position position="67"/>
    </location>
    <ligand>
        <name>Fe cation</name>
        <dbReference type="ChEBI" id="CHEBI:24875"/>
        <label>2</label>
    </ligand>
</feature>
<feature type="binding site" evidence="7">
    <location>
        <position position="39"/>
    </location>
    <ligand>
        <name>Fe cation</name>
        <dbReference type="ChEBI" id="CHEBI:24875"/>
        <label>1</label>
    </ligand>
</feature>
<keyword evidence="4" id="KW-0408">Iron</keyword>
<name>H3NGN6_9LACT</name>
<organism evidence="8 9">
    <name type="scientific">Facklamia languida CCUG 37842</name>
    <dbReference type="NCBI Taxonomy" id="883113"/>
    <lineage>
        <taxon>Bacteria</taxon>
        <taxon>Bacillati</taxon>
        <taxon>Bacillota</taxon>
        <taxon>Bacilli</taxon>
        <taxon>Lactobacillales</taxon>
        <taxon>Aerococcaceae</taxon>
        <taxon>Facklamia</taxon>
    </lineage>
</organism>
<feature type="binding site" evidence="7">
    <location>
        <position position="8"/>
    </location>
    <ligand>
        <name>Fe cation</name>
        <dbReference type="ChEBI" id="CHEBI:24875"/>
        <label>1</label>
    </ligand>
</feature>
<dbReference type="eggNOG" id="COG1692">
    <property type="taxonomic scope" value="Bacteria"/>
</dbReference>
<feature type="binding site" evidence="7">
    <location>
        <position position="175"/>
    </location>
    <ligand>
        <name>Fe cation</name>
        <dbReference type="ChEBI" id="CHEBI:24875"/>
        <label>2</label>
    </ligand>
</feature>
<protein>
    <submittedName>
        <fullName evidence="8">Metallophosphoesterase</fullName>
    </submittedName>
</protein>
<accession>H3NGN6</accession>